<name>A0A1I4YC64_9MICO</name>
<evidence type="ECO:0000313" key="3">
    <source>
        <dbReference type="Proteomes" id="UP000198867"/>
    </source>
</evidence>
<proteinExistence type="predicted"/>
<dbReference type="OrthoDB" id="9885368at2"/>
<dbReference type="Proteomes" id="UP000198867">
    <property type="component" value="Unassembled WGS sequence"/>
</dbReference>
<keyword evidence="3" id="KW-1185">Reference proteome</keyword>
<organism evidence="2 3">
    <name type="scientific">Mycetocola miduiensis</name>
    <dbReference type="NCBI Taxonomy" id="995034"/>
    <lineage>
        <taxon>Bacteria</taxon>
        <taxon>Bacillati</taxon>
        <taxon>Actinomycetota</taxon>
        <taxon>Actinomycetes</taxon>
        <taxon>Micrococcales</taxon>
        <taxon>Microbacteriaceae</taxon>
        <taxon>Mycetocola</taxon>
    </lineage>
</organism>
<protein>
    <submittedName>
        <fullName evidence="2">Uncharacterized protein</fullName>
    </submittedName>
</protein>
<evidence type="ECO:0000313" key="2">
    <source>
        <dbReference type="EMBL" id="SFN35645.1"/>
    </source>
</evidence>
<reference evidence="3" key="1">
    <citation type="submission" date="2016-10" db="EMBL/GenBank/DDBJ databases">
        <authorList>
            <person name="Varghese N."/>
            <person name="Submissions S."/>
        </authorList>
    </citation>
    <scope>NUCLEOTIDE SEQUENCE [LARGE SCALE GENOMIC DNA]</scope>
    <source>
        <strain evidence="3">CGMCC 1.11101</strain>
    </source>
</reference>
<feature type="transmembrane region" description="Helical" evidence="1">
    <location>
        <begin position="56"/>
        <end position="77"/>
    </location>
</feature>
<feature type="transmembrane region" description="Helical" evidence="1">
    <location>
        <begin position="16"/>
        <end position="36"/>
    </location>
</feature>
<dbReference type="AlphaFoldDB" id="A0A1I4YC64"/>
<gene>
    <name evidence="2" type="ORF">SAMN05216219_0113</name>
</gene>
<sequence length="89" mass="9383">MATTDNIQTPSTSKRWLITGSILLAVGLILVGLYTFQGTNTPVEGNAPADAAWQTATVVSAALFTGAGVVLIIIGILKRRTLARQRSRS</sequence>
<dbReference type="RefSeq" id="WP_090707899.1">
    <property type="nucleotide sequence ID" value="NZ_FOVM01000001.1"/>
</dbReference>
<keyword evidence="1" id="KW-0472">Membrane</keyword>
<keyword evidence="1" id="KW-0812">Transmembrane</keyword>
<evidence type="ECO:0000256" key="1">
    <source>
        <dbReference type="SAM" id="Phobius"/>
    </source>
</evidence>
<keyword evidence="1" id="KW-1133">Transmembrane helix</keyword>
<dbReference type="STRING" id="995034.SAMN05216219_0113"/>
<accession>A0A1I4YC64</accession>
<dbReference type="EMBL" id="FOVM01000001">
    <property type="protein sequence ID" value="SFN35645.1"/>
    <property type="molecule type" value="Genomic_DNA"/>
</dbReference>